<dbReference type="EMBL" id="SNXY01000006">
    <property type="protein sequence ID" value="TDP86650.1"/>
    <property type="molecule type" value="Genomic_DNA"/>
</dbReference>
<dbReference type="InterPro" id="IPR032347">
    <property type="entry name" value="DUF4864"/>
</dbReference>
<keyword evidence="3" id="KW-1185">Reference proteome</keyword>
<organism evidence="2 3">
    <name type="scientific">Oharaeibacter diazotrophicus</name>
    <dbReference type="NCBI Taxonomy" id="1920512"/>
    <lineage>
        <taxon>Bacteria</taxon>
        <taxon>Pseudomonadati</taxon>
        <taxon>Pseudomonadota</taxon>
        <taxon>Alphaproteobacteria</taxon>
        <taxon>Hyphomicrobiales</taxon>
        <taxon>Pleomorphomonadaceae</taxon>
        <taxon>Oharaeibacter</taxon>
    </lineage>
</organism>
<sequence length="135" mass="14181">MRTLLAAATVLTILASPVLADEAADVRAVIDRQISAFRSDDGAAAWSLATPRLREIFPSADVFMGMVKSGYAPVYRPKSVTFGRFQAVPGGFAQEVFVVGPDGDGYTALYLLETQPDGSLRIAGCKLVKAAGTAA</sequence>
<reference evidence="2 3" key="1">
    <citation type="submission" date="2019-03" db="EMBL/GenBank/DDBJ databases">
        <title>Genomic Encyclopedia of Type Strains, Phase IV (KMG-IV): sequencing the most valuable type-strain genomes for metagenomic binning, comparative biology and taxonomic classification.</title>
        <authorList>
            <person name="Goeker M."/>
        </authorList>
    </citation>
    <scope>NUCLEOTIDE SEQUENCE [LARGE SCALE GENOMIC DNA]</scope>
    <source>
        <strain evidence="2 3">DSM 102969</strain>
    </source>
</reference>
<evidence type="ECO:0000313" key="3">
    <source>
        <dbReference type="Proteomes" id="UP000294547"/>
    </source>
</evidence>
<feature type="chain" id="PRO_5020680436" evidence="1">
    <location>
        <begin position="21"/>
        <end position="135"/>
    </location>
</feature>
<gene>
    <name evidence="2" type="ORF">EDD54_0529</name>
</gene>
<dbReference type="RefSeq" id="WP_126536839.1">
    <property type="nucleotide sequence ID" value="NZ_BSPM01000008.1"/>
</dbReference>
<name>A0A4R6RJK4_9HYPH</name>
<feature type="signal peptide" evidence="1">
    <location>
        <begin position="1"/>
        <end position="20"/>
    </location>
</feature>
<protein>
    <submittedName>
        <fullName evidence="2">Uncharacterized protein DUF4864</fullName>
    </submittedName>
</protein>
<evidence type="ECO:0000313" key="2">
    <source>
        <dbReference type="EMBL" id="TDP86650.1"/>
    </source>
</evidence>
<dbReference type="Proteomes" id="UP000294547">
    <property type="component" value="Unassembled WGS sequence"/>
</dbReference>
<dbReference type="OrthoDB" id="9130422at2"/>
<dbReference type="AlphaFoldDB" id="A0A4R6RJK4"/>
<comment type="caution">
    <text evidence="2">The sequence shown here is derived from an EMBL/GenBank/DDBJ whole genome shotgun (WGS) entry which is preliminary data.</text>
</comment>
<dbReference type="Pfam" id="PF16156">
    <property type="entry name" value="DUF4864"/>
    <property type="match status" value="1"/>
</dbReference>
<evidence type="ECO:0000256" key="1">
    <source>
        <dbReference type="SAM" id="SignalP"/>
    </source>
</evidence>
<accession>A0A4R6RJK4</accession>
<keyword evidence="1" id="KW-0732">Signal</keyword>
<proteinExistence type="predicted"/>